<feature type="compositionally biased region" description="Low complexity" evidence="1">
    <location>
        <begin position="52"/>
        <end position="65"/>
    </location>
</feature>
<evidence type="ECO:0000256" key="1">
    <source>
        <dbReference type="SAM" id="MobiDB-lite"/>
    </source>
</evidence>
<dbReference type="Proteomes" id="UP001419268">
    <property type="component" value="Unassembled WGS sequence"/>
</dbReference>
<accession>A0AAP0J366</accession>
<evidence type="ECO:0000313" key="2">
    <source>
        <dbReference type="EMBL" id="KAK9125613.1"/>
    </source>
</evidence>
<organism evidence="2 3">
    <name type="scientific">Stephania cephalantha</name>
    <dbReference type="NCBI Taxonomy" id="152367"/>
    <lineage>
        <taxon>Eukaryota</taxon>
        <taxon>Viridiplantae</taxon>
        <taxon>Streptophyta</taxon>
        <taxon>Embryophyta</taxon>
        <taxon>Tracheophyta</taxon>
        <taxon>Spermatophyta</taxon>
        <taxon>Magnoliopsida</taxon>
        <taxon>Ranunculales</taxon>
        <taxon>Menispermaceae</taxon>
        <taxon>Menispermoideae</taxon>
        <taxon>Cissampelideae</taxon>
        <taxon>Stephania</taxon>
    </lineage>
</organism>
<protein>
    <submittedName>
        <fullName evidence="2">Uncharacterized protein</fullName>
    </submittedName>
</protein>
<evidence type="ECO:0000313" key="3">
    <source>
        <dbReference type="Proteomes" id="UP001419268"/>
    </source>
</evidence>
<comment type="caution">
    <text evidence="2">The sequence shown here is derived from an EMBL/GenBank/DDBJ whole genome shotgun (WGS) entry which is preliminary data.</text>
</comment>
<dbReference type="EMBL" id="JBBNAG010000006">
    <property type="protein sequence ID" value="KAK9125613.1"/>
    <property type="molecule type" value="Genomic_DNA"/>
</dbReference>
<proteinExistence type="predicted"/>
<keyword evidence="3" id="KW-1185">Reference proteome</keyword>
<feature type="compositionally biased region" description="Basic and acidic residues" evidence="1">
    <location>
        <begin position="1"/>
        <end position="12"/>
    </location>
</feature>
<feature type="region of interest" description="Disordered" evidence="1">
    <location>
        <begin position="1"/>
        <end position="108"/>
    </location>
</feature>
<gene>
    <name evidence="2" type="ORF">Scep_014459</name>
</gene>
<sequence length="108" mass="11628">MERRRWGGREMEIGVPAAAHGGWSDDDAARRWETTGSRWRMDSSEATRRSRTSSATMAAAAGRRACGQQLAAIGSKPSRASESRAATTETDERGPAAAAMMTRGVESR</sequence>
<name>A0AAP0J366_9MAGN</name>
<feature type="compositionally biased region" description="Basic and acidic residues" evidence="1">
    <location>
        <begin position="27"/>
        <end position="48"/>
    </location>
</feature>
<reference evidence="2 3" key="1">
    <citation type="submission" date="2024-01" db="EMBL/GenBank/DDBJ databases">
        <title>Genome assemblies of Stephania.</title>
        <authorList>
            <person name="Yang L."/>
        </authorList>
    </citation>
    <scope>NUCLEOTIDE SEQUENCE [LARGE SCALE GENOMIC DNA]</scope>
    <source>
        <strain evidence="2">JXDWG</strain>
        <tissue evidence="2">Leaf</tissue>
    </source>
</reference>
<dbReference type="AlphaFoldDB" id="A0AAP0J366"/>
<feature type="compositionally biased region" description="Polar residues" evidence="1">
    <location>
        <begin position="78"/>
        <end position="88"/>
    </location>
</feature>